<proteinExistence type="predicted"/>
<gene>
    <name evidence="1" type="ORF">AFUS01_LOCUS34672</name>
</gene>
<protein>
    <recommendedName>
        <fullName evidence="3">ZAD domain-containing protein</fullName>
    </recommendedName>
</protein>
<evidence type="ECO:0000313" key="1">
    <source>
        <dbReference type="EMBL" id="CAG7824521.1"/>
    </source>
</evidence>
<reference evidence="1" key="1">
    <citation type="submission" date="2021-06" db="EMBL/GenBank/DDBJ databases">
        <authorList>
            <person name="Hodson N. C."/>
            <person name="Mongue J. A."/>
            <person name="Jaron S. K."/>
        </authorList>
    </citation>
    <scope>NUCLEOTIDE SEQUENCE</scope>
</reference>
<organism evidence="1 2">
    <name type="scientific">Allacma fusca</name>
    <dbReference type="NCBI Taxonomy" id="39272"/>
    <lineage>
        <taxon>Eukaryota</taxon>
        <taxon>Metazoa</taxon>
        <taxon>Ecdysozoa</taxon>
        <taxon>Arthropoda</taxon>
        <taxon>Hexapoda</taxon>
        <taxon>Collembola</taxon>
        <taxon>Symphypleona</taxon>
        <taxon>Sminthuridae</taxon>
        <taxon>Allacma</taxon>
    </lineage>
</organism>
<feature type="non-terminal residue" evidence="1">
    <location>
        <position position="195"/>
    </location>
</feature>
<evidence type="ECO:0008006" key="3">
    <source>
        <dbReference type="Google" id="ProtNLM"/>
    </source>
</evidence>
<sequence>VTVVPKLETGEFINEITKNEEFQCLVCSSRIETLGNIRDNFQLNQLHDLLKVFQISLASIEHLSSEELPWSLFCGNCADRIIDAAQLLLRIECLQKDFSILRKLLRRDLMNNWDVQDGCNSNGSVGVVRKTLVQCLSPCQVLLKQAGVNGSSEKNLSPETALPLKTLQDGFESTDFAGVDDGFAELPSASMKLRT</sequence>
<comment type="caution">
    <text evidence="1">The sequence shown here is derived from an EMBL/GenBank/DDBJ whole genome shotgun (WGS) entry which is preliminary data.</text>
</comment>
<evidence type="ECO:0000313" key="2">
    <source>
        <dbReference type="Proteomes" id="UP000708208"/>
    </source>
</evidence>
<feature type="non-terminal residue" evidence="1">
    <location>
        <position position="1"/>
    </location>
</feature>
<dbReference type="AlphaFoldDB" id="A0A8J2KZP1"/>
<dbReference type="EMBL" id="CAJVCH010533157">
    <property type="protein sequence ID" value="CAG7824521.1"/>
    <property type="molecule type" value="Genomic_DNA"/>
</dbReference>
<accession>A0A8J2KZP1</accession>
<keyword evidence="2" id="KW-1185">Reference proteome</keyword>
<dbReference type="Proteomes" id="UP000708208">
    <property type="component" value="Unassembled WGS sequence"/>
</dbReference>
<name>A0A8J2KZP1_9HEXA</name>